<evidence type="ECO:0000256" key="1">
    <source>
        <dbReference type="ARBA" id="ARBA00022737"/>
    </source>
</evidence>
<dbReference type="Proteomes" id="UP000567179">
    <property type="component" value="Unassembled WGS sequence"/>
</dbReference>
<organism evidence="3 4">
    <name type="scientific">Psilocybe cf. subviscida</name>
    <dbReference type="NCBI Taxonomy" id="2480587"/>
    <lineage>
        <taxon>Eukaryota</taxon>
        <taxon>Fungi</taxon>
        <taxon>Dikarya</taxon>
        <taxon>Basidiomycota</taxon>
        <taxon>Agaricomycotina</taxon>
        <taxon>Agaricomycetes</taxon>
        <taxon>Agaricomycetidae</taxon>
        <taxon>Agaricales</taxon>
        <taxon>Agaricineae</taxon>
        <taxon>Strophariaceae</taxon>
        <taxon>Psilocybe</taxon>
    </lineage>
</organism>
<comment type="caution">
    <text evidence="3">The sequence shown here is derived from an EMBL/GenBank/DDBJ whole genome shotgun (WGS) entry which is preliminary data.</text>
</comment>
<keyword evidence="4" id="KW-1185">Reference proteome</keyword>
<dbReference type="EMBL" id="JAACJJ010000014">
    <property type="protein sequence ID" value="KAF5327431.1"/>
    <property type="molecule type" value="Genomic_DNA"/>
</dbReference>
<dbReference type="InterPro" id="IPR027417">
    <property type="entry name" value="P-loop_NTPase"/>
</dbReference>
<gene>
    <name evidence="3" type="ORF">D9619_005112</name>
</gene>
<name>A0A8H5F8B2_9AGAR</name>
<keyword evidence="1" id="KW-0677">Repeat</keyword>
<dbReference type="PANTHER" id="PTHR10039">
    <property type="entry name" value="AMELOGENIN"/>
    <property type="match status" value="1"/>
</dbReference>
<evidence type="ECO:0000259" key="2">
    <source>
        <dbReference type="Pfam" id="PF24883"/>
    </source>
</evidence>
<feature type="domain" description="Nephrocystin 3-like N-terminal" evidence="2">
    <location>
        <begin position="187"/>
        <end position="347"/>
    </location>
</feature>
<accession>A0A8H5F8B2</accession>
<reference evidence="3 4" key="1">
    <citation type="journal article" date="2020" name="ISME J.">
        <title>Uncovering the hidden diversity of litter-decomposition mechanisms in mushroom-forming fungi.</title>
        <authorList>
            <person name="Floudas D."/>
            <person name="Bentzer J."/>
            <person name="Ahren D."/>
            <person name="Johansson T."/>
            <person name="Persson P."/>
            <person name="Tunlid A."/>
        </authorList>
    </citation>
    <scope>NUCLEOTIDE SEQUENCE [LARGE SCALE GENOMIC DNA]</scope>
    <source>
        <strain evidence="3 4">CBS 101986</strain>
    </source>
</reference>
<protein>
    <recommendedName>
        <fullName evidence="2">Nephrocystin 3-like N-terminal domain-containing protein</fullName>
    </recommendedName>
</protein>
<feature type="domain" description="Nephrocystin 3-like N-terminal" evidence="2">
    <location>
        <begin position="817"/>
        <end position="981"/>
    </location>
</feature>
<dbReference type="Gene3D" id="3.40.50.300">
    <property type="entry name" value="P-loop containing nucleotide triphosphate hydrolases"/>
    <property type="match status" value="2"/>
</dbReference>
<dbReference type="PANTHER" id="PTHR10039:SF17">
    <property type="entry name" value="FUNGAL STAND N-TERMINAL GOODBYE DOMAIN-CONTAINING PROTEIN-RELATED"/>
    <property type="match status" value="1"/>
</dbReference>
<evidence type="ECO:0000313" key="4">
    <source>
        <dbReference type="Proteomes" id="UP000567179"/>
    </source>
</evidence>
<dbReference type="Pfam" id="PF24883">
    <property type="entry name" value="NPHP3_N"/>
    <property type="match status" value="2"/>
</dbReference>
<sequence>MSSNMSAVLALITSKRIILRFSLVSSDYDRGGEQEGVRNEVWTMTTMFGPGEEDVGQAAVVGPRMANTPSSCTYITYVSHVERGKSDERNTVWNVPDSLTGKPLSVSSRLYRGLNTAMSFFTNAQNIVISGHNVSMTAYSGSQAADRGFDILCQNTTPAALYGSSASSKDAGCLPGTRVGVQGHIFNWLDDPESEVAMWMYGSAGIGKTAIAQTVAKSCADQGRLSSSFFFFRSDGARNSAKHLVPTLAFGIVQQMSHTRNFVCTSAANNPLIFSAPLDQQISTIILPALSEAFPPSQHPPGPMLMIIDGLDECMDSGIQKLIIQLFVSFLAATTTSVRHKLLIVSRRETQVASAFSSGDIARHVHHLCLDEWKSIVDIEIYLRSELESVKQTHPLQSYLSAQWPSEDSFKKLLHKSFESFAYASSAMRYISSHDRHPEVSLNNLLGLSPDRAYEAHAELDSLYRYILESLDEKTRYTIRKILCIFMYLSIRNVKTISSVLKEAAYVVELAVIKLSSVIRLDKRANAIFYYHTSFSDYLEDEERCGALYLRRPDVASTVATSLSRFWMRPSSADDYRLLDTIGKRLADNITAADMHIHVLRAFLATPLPTTIVVPPGHTHDEITRMFSFFFIKISAAAHVKQYPGEVKHLCRKAVEHMAVWLGSQSGGTRALETILDVIFMPDSSWDKPPTHRPHSWDIIFDIVRLHTDSWAWRRLRQLLPHEETWEICAGMVKRYLVMPEDHHHSAMSFFTNAHNTVISAHHVTMNAYGDASTIDSVREGFNILCQNTTSAALYGSSISGKNTGCLPGTRINVRDHIFKWLNDPNGEVAMWMYGPAGIGKTAIAQTVAKVCRERAQLSSSFFFFRSDEGRNSAKHLVPTLAYGLLQQMPHTRSVVCTTIVDNPLILSAPLDPQIRTIILPAVLEPFPPSQDTLPGSMLFIIDGLDECTDSGTQQLIIQSFMSLLATARTAIRHRILIISRPESHIVSTFSAVDIARHVHHLCLDEWKSIADIEIFLHAELQVVKQTHPLKSYIDALWPSDNAFKRLLRKSFESFAYATLAVRYISSHDRHPKTSLNSLLGLSSDHAYEAHAELDTLYHHVLKSLDANTRYTVRKILCFYTYLSVGDIKIIGFLLGEATFVIELAMTKVSSVVRLDKPTHTISYYHTSFNDFLVDKERSGALYLYSPDVASMITKSLSRIWMCPTTADDYRLLEAIGKCLCNNINAGDMHIHILTALLATQLPTTIVVPQGYDYRSITRTFSILFTNISIATRSEHYPEAMRSLFCKALQYLATWLGSQAGGNHTLETILDAIFMPDSAWGTDNPHAWDIIFDIVRRAADAWPKLCQLLPREETWEICAGMVKRYLAMPPKTRFEDMLKYFKGVSISESTPLTGIVIIALESGPTRAEVCRMLERIVLEAMSDLPREIYPHHLISLRLCENTWDITQFPTRNVWTNRSSFIAKAMDQYIRKTHSELHLPYMSDDVRRLYCDSTSDAAHVAPEEFVKA</sequence>
<evidence type="ECO:0000313" key="3">
    <source>
        <dbReference type="EMBL" id="KAF5327431.1"/>
    </source>
</evidence>
<dbReference type="SUPFAM" id="SSF52540">
    <property type="entry name" value="P-loop containing nucleoside triphosphate hydrolases"/>
    <property type="match status" value="2"/>
</dbReference>
<proteinExistence type="predicted"/>
<dbReference type="InterPro" id="IPR056884">
    <property type="entry name" value="NPHP3-like_N"/>
</dbReference>
<dbReference type="OrthoDB" id="3045137at2759"/>